<protein>
    <recommendedName>
        <fullName evidence="3">DUF4267 domain-containing protein</fullName>
    </recommendedName>
</protein>
<evidence type="ECO:0000313" key="1">
    <source>
        <dbReference type="EMBL" id="GIH35458.1"/>
    </source>
</evidence>
<sequence length="179" mass="18938">MTTQDDRGAVVLARAHGLFNIAGGLWPLLHLTSFEKVFGPTTDPRLRRTVTGLLVGIGWTQVRAAATPDGAGQARRLGMATAATILTADLLRVPTGRIRPAFLLDAAAQALWLRAWRAGAVRPEPRAGGRARSVVAAAAALAAGCATGGVLASRVLRRPPEQEVSELTRARYLRHPAAR</sequence>
<reference evidence="1 2" key="1">
    <citation type="submission" date="2021-01" db="EMBL/GenBank/DDBJ databases">
        <title>Whole genome shotgun sequence of Microbispora amethystogenes NBRC 101907.</title>
        <authorList>
            <person name="Komaki H."/>
            <person name="Tamura T."/>
        </authorList>
    </citation>
    <scope>NUCLEOTIDE SEQUENCE [LARGE SCALE GENOMIC DNA]</scope>
    <source>
        <strain evidence="1 2">NBRC 101907</strain>
    </source>
</reference>
<gene>
    <name evidence="1" type="ORF">Mam01_56220</name>
</gene>
<evidence type="ECO:0008006" key="3">
    <source>
        <dbReference type="Google" id="ProtNLM"/>
    </source>
</evidence>
<evidence type="ECO:0000313" key="2">
    <source>
        <dbReference type="Proteomes" id="UP000651728"/>
    </source>
</evidence>
<proteinExistence type="predicted"/>
<dbReference type="EMBL" id="BOOB01000045">
    <property type="protein sequence ID" value="GIH35458.1"/>
    <property type="molecule type" value="Genomic_DNA"/>
</dbReference>
<keyword evidence="2" id="KW-1185">Reference proteome</keyword>
<organism evidence="1 2">
    <name type="scientific">Microbispora amethystogenes</name>
    <dbReference type="NCBI Taxonomy" id="1427754"/>
    <lineage>
        <taxon>Bacteria</taxon>
        <taxon>Bacillati</taxon>
        <taxon>Actinomycetota</taxon>
        <taxon>Actinomycetes</taxon>
        <taxon>Streptosporangiales</taxon>
        <taxon>Streptosporangiaceae</taxon>
        <taxon>Microbispora</taxon>
    </lineage>
</organism>
<accession>A0ABQ4FKW8</accession>
<dbReference type="RefSeq" id="WP_204288127.1">
    <property type="nucleotide sequence ID" value="NZ_BAABEJ010000002.1"/>
</dbReference>
<name>A0ABQ4FKW8_9ACTN</name>
<comment type="caution">
    <text evidence="1">The sequence shown here is derived from an EMBL/GenBank/DDBJ whole genome shotgun (WGS) entry which is preliminary data.</text>
</comment>
<dbReference type="Proteomes" id="UP000651728">
    <property type="component" value="Unassembled WGS sequence"/>
</dbReference>